<evidence type="ECO:0000313" key="3">
    <source>
        <dbReference type="Proteomes" id="UP000005408"/>
    </source>
</evidence>
<reference evidence="2" key="1">
    <citation type="submission" date="2022-08" db="UniProtKB">
        <authorList>
            <consortium name="EnsemblMetazoa"/>
        </authorList>
    </citation>
    <scope>IDENTIFICATION</scope>
    <source>
        <strain evidence="2">05x7-T-G4-1.051#20</strain>
    </source>
</reference>
<keyword evidence="1" id="KW-0472">Membrane</keyword>
<dbReference type="Proteomes" id="UP000005408">
    <property type="component" value="Unassembled WGS sequence"/>
</dbReference>
<accession>A0A8W8NZR8</accession>
<dbReference type="SUPFAM" id="SSF50494">
    <property type="entry name" value="Trypsin-like serine proteases"/>
    <property type="match status" value="1"/>
</dbReference>
<protein>
    <recommendedName>
        <fullName evidence="4">Peptidase S1 domain-containing protein</fullName>
    </recommendedName>
</protein>
<organism evidence="2 3">
    <name type="scientific">Magallana gigas</name>
    <name type="common">Pacific oyster</name>
    <name type="synonym">Crassostrea gigas</name>
    <dbReference type="NCBI Taxonomy" id="29159"/>
    <lineage>
        <taxon>Eukaryota</taxon>
        <taxon>Metazoa</taxon>
        <taxon>Spiralia</taxon>
        <taxon>Lophotrochozoa</taxon>
        <taxon>Mollusca</taxon>
        <taxon>Bivalvia</taxon>
        <taxon>Autobranchia</taxon>
        <taxon>Pteriomorphia</taxon>
        <taxon>Ostreida</taxon>
        <taxon>Ostreoidea</taxon>
        <taxon>Ostreidae</taxon>
        <taxon>Magallana</taxon>
    </lineage>
</organism>
<keyword evidence="3" id="KW-1185">Reference proteome</keyword>
<proteinExistence type="predicted"/>
<sequence length="715" mass="80675">MDRRVDQWTEEVNAADVKTLFGSFDVDVPDDASNLSFAKGLLEASKLKEFKREMNSLASEVVLFRNLSQKDNIPGTVYVFEVDLVMKLNKNNEVKVTIKEKDPKDPKKRHIFFTGRKKDIVKIILIHSKSLNVIEAKEKVYKKYKDVFHSEKCYVQHVCEEYGEVSKLSGHRKITKYTQLVQSLIEMIPLDDIEDIINRAANRSLSKESITELCFSAVIQESGNTDSDPYYCRSFFTVRRLKRELVENTMESMRQSLVSEVRSEIHQHIAKNVKGKVGPIQFFISLAFPTILNSMILGVAIIVALWVSSIAALIVSAFVIGASFLFAVDVNSTSWRRKVADEIHENLSKNKEKVLKDISSNIKRRCKETIDQLKTFTRHLEDFQRRINLIDQDTEASEWEKRHVIKDNSTLRKNSSIVTFIADKSIIPFGEKPIPNRINGCNCDIRENIILFGSCDDCGEENANPGCSVGMTFSSIFGSAGFLANSTRTDETGFLTAAHVAVRKLEKLYLANALLSICNDGDESNVIVHPSVYHANLHGLQSRRIGEVRESYFGNYQSAGMDAAFVGNYKPTIRGQTPLQIADENDFKNFHGTLVRKKGKVTGETVGILVSGMISIRVDNVPSPLKYRFDYCYEIINKHGYKPFFEPGDSGSGVYLLDERGNKKPVGIAFAFGLNGDTYACRIEYVTRAFELSLYDVQEPIIDELSSLLESLTIK</sequence>
<name>A0A8W8NZR8_MAGGI</name>
<dbReference type="EnsemblMetazoa" id="G8564.1">
    <property type="protein sequence ID" value="G8564.1:cds"/>
    <property type="gene ID" value="G8564"/>
</dbReference>
<dbReference type="AlphaFoldDB" id="A0A8W8NZR8"/>
<feature type="transmembrane region" description="Helical" evidence="1">
    <location>
        <begin position="282"/>
        <end position="304"/>
    </location>
</feature>
<evidence type="ECO:0008006" key="4">
    <source>
        <dbReference type="Google" id="ProtNLM"/>
    </source>
</evidence>
<keyword evidence="1" id="KW-0812">Transmembrane</keyword>
<evidence type="ECO:0000256" key="1">
    <source>
        <dbReference type="SAM" id="Phobius"/>
    </source>
</evidence>
<feature type="transmembrane region" description="Helical" evidence="1">
    <location>
        <begin position="310"/>
        <end position="328"/>
    </location>
</feature>
<keyword evidence="1" id="KW-1133">Transmembrane helix</keyword>
<evidence type="ECO:0000313" key="2">
    <source>
        <dbReference type="EnsemblMetazoa" id="G8564.1:cds"/>
    </source>
</evidence>
<dbReference type="InterPro" id="IPR009003">
    <property type="entry name" value="Peptidase_S1_PA"/>
</dbReference>